<feature type="domain" description="Acyl-CoA dehydrogenase/oxidase N-terminal" evidence="3">
    <location>
        <begin position="43"/>
        <end position="111"/>
    </location>
</feature>
<sequence>MASTQGASVIEPQHRPRVTEAQRSPDVPSLLATVARVGAIASQHASASEEARTLAPEAVQALRDSGLLALALPRALGGMECDPLTQATVFEAMARADTSAGWCFMISALIAALAGAYLPDEGARAVFPTPSTYLAGLRLPMGTAQRTDGGYRVQGRWAFGSGARHADWIFTVALLPSERDDAPPSLLDVALPVTDVHIEDTWHVAGLRGSGSDHYRIDDAFVPEAFTCPAPAAPPLRGGPLYRLPMLALIAPGHAAFVLGAAQRALDEITAVAPHRIKAWPQTPLGQHPAFQMDLGRATVKLRAARAYTADVLGSTWDRVRAGDDLTPADWVSLRALTTYTADVAAEVSSFAYRAGGGSALYATSPLQRCFRDLHAATQHIAATDDAYEFAGRHLLGIPEAVQPMTMPRLRA</sequence>
<evidence type="ECO:0000259" key="4">
    <source>
        <dbReference type="Pfam" id="PF08028"/>
    </source>
</evidence>
<dbReference type="PATRIC" id="fig|52.7.peg.6041"/>
<name>A0A0K1EKA1_CHOCO</name>
<dbReference type="InterPro" id="IPR013107">
    <property type="entry name" value="Acyl-CoA_DH_C"/>
</dbReference>
<dbReference type="KEGG" id="ccro:CMC5_054580"/>
<dbReference type="SUPFAM" id="SSF56645">
    <property type="entry name" value="Acyl-CoA dehydrogenase NM domain-like"/>
    <property type="match status" value="1"/>
</dbReference>
<organism evidence="5 6">
    <name type="scientific">Chondromyces crocatus</name>
    <dbReference type="NCBI Taxonomy" id="52"/>
    <lineage>
        <taxon>Bacteria</taxon>
        <taxon>Pseudomonadati</taxon>
        <taxon>Myxococcota</taxon>
        <taxon>Polyangia</taxon>
        <taxon>Polyangiales</taxon>
        <taxon>Polyangiaceae</taxon>
        <taxon>Chondromyces</taxon>
    </lineage>
</organism>
<dbReference type="EMBL" id="CP012159">
    <property type="protein sequence ID" value="AKT41291.1"/>
    <property type="molecule type" value="Genomic_DNA"/>
</dbReference>
<dbReference type="PIRSF" id="PIRSF016578">
    <property type="entry name" value="HsaA"/>
    <property type="match status" value="1"/>
</dbReference>
<dbReference type="PANTHER" id="PTHR43884:SF12">
    <property type="entry name" value="ISOVALERYL-COA DEHYDROGENASE, MITOCHONDRIAL-RELATED"/>
    <property type="match status" value="1"/>
</dbReference>
<dbReference type="Pfam" id="PF02771">
    <property type="entry name" value="Acyl-CoA_dh_N"/>
    <property type="match status" value="1"/>
</dbReference>
<dbReference type="SUPFAM" id="SSF47203">
    <property type="entry name" value="Acyl-CoA dehydrogenase C-terminal domain-like"/>
    <property type="match status" value="1"/>
</dbReference>
<keyword evidence="6" id="KW-1185">Reference proteome</keyword>
<dbReference type="RefSeq" id="WP_245677772.1">
    <property type="nucleotide sequence ID" value="NZ_CP012159.1"/>
</dbReference>
<accession>A0A0K1EKA1</accession>
<dbReference type="Pfam" id="PF08028">
    <property type="entry name" value="Acyl-CoA_dh_2"/>
    <property type="match status" value="1"/>
</dbReference>
<dbReference type="AlphaFoldDB" id="A0A0K1EKA1"/>
<dbReference type="InterPro" id="IPR009100">
    <property type="entry name" value="AcylCoA_DH/oxidase_NM_dom_sf"/>
</dbReference>
<feature type="domain" description="Acyl-CoA dehydrogenase C-terminal" evidence="4">
    <location>
        <begin position="253"/>
        <end position="383"/>
    </location>
</feature>
<gene>
    <name evidence="5" type="ORF">CMC5_054580</name>
</gene>
<proteinExistence type="predicted"/>
<dbReference type="InterPro" id="IPR037069">
    <property type="entry name" value="AcylCoA_DH/ox_N_sf"/>
</dbReference>
<evidence type="ECO:0000256" key="1">
    <source>
        <dbReference type="ARBA" id="ARBA00023002"/>
    </source>
</evidence>
<dbReference type="GO" id="GO:0050660">
    <property type="term" value="F:flavin adenine dinucleotide binding"/>
    <property type="evidence" value="ECO:0007669"/>
    <property type="project" value="InterPro"/>
</dbReference>
<reference evidence="5 6" key="1">
    <citation type="submission" date="2015-07" db="EMBL/GenBank/DDBJ databases">
        <title>Genome analysis of myxobacterium Chondromyces crocatus Cm c5 reveals a high potential for natural compound synthesis and the genetic basis for the loss of fruiting body formation.</title>
        <authorList>
            <person name="Zaburannyi N."/>
            <person name="Bunk B."/>
            <person name="Maier J."/>
            <person name="Overmann J."/>
            <person name="Mueller R."/>
        </authorList>
    </citation>
    <scope>NUCLEOTIDE SEQUENCE [LARGE SCALE GENOMIC DNA]</scope>
    <source>
        <strain evidence="5 6">Cm c5</strain>
    </source>
</reference>
<dbReference type="Gene3D" id="2.40.110.10">
    <property type="entry name" value="Butyryl-CoA Dehydrogenase, subunit A, domain 2"/>
    <property type="match status" value="1"/>
</dbReference>
<dbReference type="Gene3D" id="1.20.140.10">
    <property type="entry name" value="Butyryl-CoA Dehydrogenase, subunit A, domain 3"/>
    <property type="match status" value="1"/>
</dbReference>
<evidence type="ECO:0000313" key="5">
    <source>
        <dbReference type="EMBL" id="AKT41291.1"/>
    </source>
</evidence>
<evidence type="ECO:0000259" key="3">
    <source>
        <dbReference type="Pfam" id="PF02771"/>
    </source>
</evidence>
<dbReference type="InterPro" id="IPR013786">
    <property type="entry name" value="AcylCoA_DH/ox_N"/>
</dbReference>
<evidence type="ECO:0000256" key="2">
    <source>
        <dbReference type="SAM" id="MobiDB-lite"/>
    </source>
</evidence>
<evidence type="ECO:0000313" key="6">
    <source>
        <dbReference type="Proteomes" id="UP000067626"/>
    </source>
</evidence>
<feature type="region of interest" description="Disordered" evidence="2">
    <location>
        <begin position="1"/>
        <end position="25"/>
    </location>
</feature>
<dbReference type="PANTHER" id="PTHR43884">
    <property type="entry name" value="ACYL-COA DEHYDROGENASE"/>
    <property type="match status" value="1"/>
</dbReference>
<dbReference type="STRING" id="52.CMC5_054580"/>
<dbReference type="InterPro" id="IPR046373">
    <property type="entry name" value="Acyl-CoA_Oxase/DH_mid-dom_sf"/>
</dbReference>
<evidence type="ECO:0008006" key="7">
    <source>
        <dbReference type="Google" id="ProtNLM"/>
    </source>
</evidence>
<protein>
    <recommendedName>
        <fullName evidence="7">Acyl-CoA dehydrogenase</fullName>
    </recommendedName>
</protein>
<dbReference type="InterPro" id="IPR036250">
    <property type="entry name" value="AcylCo_DH-like_C"/>
</dbReference>
<dbReference type="Gene3D" id="1.10.540.10">
    <property type="entry name" value="Acyl-CoA dehydrogenase/oxidase, N-terminal domain"/>
    <property type="match status" value="1"/>
</dbReference>
<dbReference type="Proteomes" id="UP000067626">
    <property type="component" value="Chromosome"/>
</dbReference>
<keyword evidence="1" id="KW-0560">Oxidoreductase</keyword>
<dbReference type="GO" id="GO:0003995">
    <property type="term" value="F:acyl-CoA dehydrogenase activity"/>
    <property type="evidence" value="ECO:0007669"/>
    <property type="project" value="TreeGrafter"/>
</dbReference>